<evidence type="ECO:0000313" key="1">
    <source>
        <dbReference type="EMBL" id="GIQ67170.1"/>
    </source>
</evidence>
<dbReference type="Proteomes" id="UP000680304">
    <property type="component" value="Unassembled WGS sequence"/>
</dbReference>
<comment type="caution">
    <text evidence="1">The sequence shown here is derived from an EMBL/GenBank/DDBJ whole genome shotgun (WGS) entry which is preliminary data.</text>
</comment>
<reference evidence="1 2" key="1">
    <citation type="submission" date="2021-04" db="EMBL/GenBank/DDBJ databases">
        <title>Draft genome sequence of Paenibacillus cisolokensis, LC2-13A.</title>
        <authorList>
            <person name="Uke A."/>
            <person name="Chhe C."/>
            <person name="Baramee S."/>
            <person name="Kosugi A."/>
        </authorList>
    </citation>
    <scope>NUCLEOTIDE SEQUENCE [LARGE SCALE GENOMIC DNA]</scope>
    <source>
        <strain evidence="1 2">LC2-13A</strain>
    </source>
</reference>
<proteinExistence type="predicted"/>
<gene>
    <name evidence="1" type="ORF">PACILC2_57380</name>
</gene>
<evidence type="ECO:0000313" key="2">
    <source>
        <dbReference type="Proteomes" id="UP000680304"/>
    </source>
</evidence>
<dbReference type="EMBL" id="BOVJ01000274">
    <property type="protein sequence ID" value="GIQ67170.1"/>
    <property type="molecule type" value="Genomic_DNA"/>
</dbReference>
<keyword evidence="2" id="KW-1185">Reference proteome</keyword>
<accession>A0ABQ4NFZ4</accession>
<organism evidence="1 2">
    <name type="scientific">Paenibacillus cisolokensis</name>
    <dbReference type="NCBI Taxonomy" id="1658519"/>
    <lineage>
        <taxon>Bacteria</taxon>
        <taxon>Bacillati</taxon>
        <taxon>Bacillota</taxon>
        <taxon>Bacilli</taxon>
        <taxon>Bacillales</taxon>
        <taxon>Paenibacillaceae</taxon>
        <taxon>Paenibacillus</taxon>
    </lineage>
</organism>
<sequence>MCAEGETIVDTGYAEGIRSEARDLLSQGPCEWTWDEMNQVRYQITECLEDLSDAHLYHENLFVVNQLTELVTKFILRANGQWIGIGKWAVRSLAEYDKQLCDEFLYALDSFYKKESVELLISFIDRVLEPHGGRLLEGWMEGSVL</sequence>
<name>A0ABQ4NFZ4_9BACL</name>
<protein>
    <submittedName>
        <fullName evidence="1">Uncharacterized protein</fullName>
    </submittedName>
</protein>